<dbReference type="OrthoDB" id="8684664at2"/>
<dbReference type="SMART" id="SM00347">
    <property type="entry name" value="HTH_MARR"/>
    <property type="match status" value="1"/>
</dbReference>
<evidence type="ECO:0000256" key="3">
    <source>
        <dbReference type="ARBA" id="ARBA00023163"/>
    </source>
</evidence>
<dbReference type="RefSeq" id="WP_119399110.1">
    <property type="nucleotide sequence ID" value="NZ_QWJJ01000008.1"/>
</dbReference>
<protein>
    <submittedName>
        <fullName evidence="5">MarR family transcriptional regulator</fullName>
    </submittedName>
</protein>
<keyword evidence="1" id="KW-0805">Transcription regulation</keyword>
<evidence type="ECO:0000256" key="1">
    <source>
        <dbReference type="ARBA" id="ARBA00023015"/>
    </source>
</evidence>
<dbReference type="Pfam" id="PF01047">
    <property type="entry name" value="MarR"/>
    <property type="match status" value="1"/>
</dbReference>
<feature type="domain" description="HTH marR-type" evidence="4">
    <location>
        <begin position="23"/>
        <end position="155"/>
    </location>
</feature>
<sequence length="160" mass="18514">MSDPIDKKDAQDTDASEGRFRKQDWPFYWLTRTSARYFMTMEKRLKAIGLDVPRWRVLMSLFEDEHMSVSEIAEVCIIKLNTATKIIQRMVADGLVTTRARPTDARVTEVTLTPLGDARRREARAIADLVFAGAFQDLDAEEQRTLNTLMERVFHRLGEY</sequence>
<dbReference type="PANTHER" id="PTHR42756">
    <property type="entry name" value="TRANSCRIPTIONAL REGULATOR, MARR"/>
    <property type="match status" value="1"/>
</dbReference>
<dbReference type="InterPro" id="IPR036388">
    <property type="entry name" value="WH-like_DNA-bd_sf"/>
</dbReference>
<evidence type="ECO:0000313" key="5">
    <source>
        <dbReference type="EMBL" id="RII38764.1"/>
    </source>
</evidence>
<keyword evidence="2" id="KW-0238">DNA-binding</keyword>
<proteinExistence type="predicted"/>
<name>A0A399J0K3_9RHOB</name>
<evidence type="ECO:0000259" key="4">
    <source>
        <dbReference type="PROSITE" id="PS50995"/>
    </source>
</evidence>
<gene>
    <name evidence="5" type="ORF">DL237_10985</name>
</gene>
<dbReference type="InterPro" id="IPR000835">
    <property type="entry name" value="HTH_MarR-typ"/>
</dbReference>
<reference evidence="5 6" key="1">
    <citation type="submission" date="2018-08" db="EMBL/GenBank/DDBJ databases">
        <title>Pseudooceanicola sediminis CY03 in the family Rhodobacteracea.</title>
        <authorList>
            <person name="Zhang Y.-J."/>
        </authorList>
    </citation>
    <scope>NUCLEOTIDE SEQUENCE [LARGE SCALE GENOMIC DNA]</scope>
    <source>
        <strain evidence="5 6">CY03</strain>
    </source>
</reference>
<dbReference type="Gene3D" id="1.10.10.10">
    <property type="entry name" value="Winged helix-like DNA-binding domain superfamily/Winged helix DNA-binding domain"/>
    <property type="match status" value="1"/>
</dbReference>
<dbReference type="GO" id="GO:0003677">
    <property type="term" value="F:DNA binding"/>
    <property type="evidence" value="ECO:0007669"/>
    <property type="project" value="UniProtKB-KW"/>
</dbReference>
<dbReference type="PROSITE" id="PS50995">
    <property type="entry name" value="HTH_MARR_2"/>
    <property type="match status" value="1"/>
</dbReference>
<dbReference type="Proteomes" id="UP000265848">
    <property type="component" value="Unassembled WGS sequence"/>
</dbReference>
<keyword evidence="6" id="KW-1185">Reference proteome</keyword>
<keyword evidence="3" id="KW-0804">Transcription</keyword>
<dbReference type="GO" id="GO:0003700">
    <property type="term" value="F:DNA-binding transcription factor activity"/>
    <property type="evidence" value="ECO:0007669"/>
    <property type="project" value="InterPro"/>
</dbReference>
<dbReference type="AlphaFoldDB" id="A0A399J0K3"/>
<dbReference type="PANTHER" id="PTHR42756:SF1">
    <property type="entry name" value="TRANSCRIPTIONAL REPRESSOR OF EMRAB OPERON"/>
    <property type="match status" value="1"/>
</dbReference>
<evidence type="ECO:0000313" key="6">
    <source>
        <dbReference type="Proteomes" id="UP000265848"/>
    </source>
</evidence>
<accession>A0A399J0K3</accession>
<comment type="caution">
    <text evidence="5">The sequence shown here is derived from an EMBL/GenBank/DDBJ whole genome shotgun (WGS) entry which is preliminary data.</text>
</comment>
<organism evidence="5 6">
    <name type="scientific">Pseudooceanicola sediminis</name>
    <dbReference type="NCBI Taxonomy" id="2211117"/>
    <lineage>
        <taxon>Bacteria</taxon>
        <taxon>Pseudomonadati</taxon>
        <taxon>Pseudomonadota</taxon>
        <taxon>Alphaproteobacteria</taxon>
        <taxon>Rhodobacterales</taxon>
        <taxon>Paracoccaceae</taxon>
        <taxon>Pseudooceanicola</taxon>
    </lineage>
</organism>
<dbReference type="SUPFAM" id="SSF46785">
    <property type="entry name" value="Winged helix' DNA-binding domain"/>
    <property type="match status" value="1"/>
</dbReference>
<evidence type="ECO:0000256" key="2">
    <source>
        <dbReference type="ARBA" id="ARBA00023125"/>
    </source>
</evidence>
<dbReference type="InterPro" id="IPR036390">
    <property type="entry name" value="WH_DNA-bd_sf"/>
</dbReference>
<dbReference type="EMBL" id="QWJJ01000008">
    <property type="protein sequence ID" value="RII38764.1"/>
    <property type="molecule type" value="Genomic_DNA"/>
</dbReference>